<keyword evidence="1" id="KW-0812">Transmembrane</keyword>
<feature type="transmembrane region" description="Helical" evidence="1">
    <location>
        <begin position="431"/>
        <end position="451"/>
    </location>
</feature>
<evidence type="ECO:0000256" key="1">
    <source>
        <dbReference type="SAM" id="Phobius"/>
    </source>
</evidence>
<feature type="transmembrane region" description="Helical" evidence="1">
    <location>
        <begin position="59"/>
        <end position="79"/>
    </location>
</feature>
<reference evidence="2 3" key="1">
    <citation type="submission" date="2015-11" db="EMBL/GenBank/DDBJ databases">
        <title>Genomes and virulence difference between two physiological races of Phytophthora nicotianae.</title>
        <authorList>
            <person name="Liu H."/>
            <person name="Ma X."/>
            <person name="Yu H."/>
            <person name="Fang D."/>
            <person name="Li Y."/>
            <person name="Wang X."/>
            <person name="Wang W."/>
            <person name="Dong Y."/>
            <person name="Xiao B."/>
        </authorList>
    </citation>
    <scope>NUCLEOTIDE SEQUENCE [LARGE SCALE GENOMIC DNA]</scope>
    <source>
        <strain evidence="3">race 0</strain>
    </source>
</reference>
<proteinExistence type="predicted"/>
<sequence length="563" mass="62988">MRVQPDTHHDQEQAVNASKCEEAFLWFVNLWRQSQIGHRSEYSVERLLAFRDYYKRTSITRVVAICILTPIPAITVTLLIDCTPLKSPSEGWQANYAFWFRWFLALVAVSFGVALQVREAILPGVISNTGAAVITLGTSIVDVSVAFVLAVLWQFPIPFGYILMVGPYLLIVLSFTLLVIGRQRLNESPILRQQIKAQATVIFAQGSVAMAYPIFTAIFYRLSGPQQTVFIIVIPLFKHITKIIIANAAGGLHEYVGPIVVFSVDVFNVFYVAICMQISKTMLTTLLIIASDGFHVLVALRGIFRQANVITPGTSCSINYVEDLPVMLRKVFKTPKTLAHGCRIRVSAPFPLPLADESRAFLENISRNQQKIPALNASQVRTTGPSRLLTLMQPDTLPSAKATMKSVTTKEAACDALQALFHSEYLLMTEYIECILPLLYAIYLPILFELPAAPYYPQTASSTPEKLRNDVINILMFGAVEMTGFVGLLFILKRKFGISPLYQLAFVLETQMCTVQGHLFVWTVFILHMPLMHYGKQNCSFHLNSTNNVCVHLGVNYAVQFNY</sequence>
<keyword evidence="1" id="KW-0472">Membrane</keyword>
<feature type="transmembrane region" description="Helical" evidence="1">
    <location>
        <begin position="129"/>
        <end position="153"/>
    </location>
</feature>
<feature type="transmembrane region" description="Helical" evidence="1">
    <location>
        <begin position="504"/>
        <end position="527"/>
    </location>
</feature>
<accession>A0A0W8CKG4</accession>
<feature type="transmembrane region" description="Helical" evidence="1">
    <location>
        <begin position="159"/>
        <end position="180"/>
    </location>
</feature>
<feature type="transmembrane region" description="Helical" evidence="1">
    <location>
        <begin position="285"/>
        <end position="304"/>
    </location>
</feature>
<organism evidence="2 3">
    <name type="scientific">Phytophthora nicotianae</name>
    <name type="common">Potato buckeye rot agent</name>
    <name type="synonym">Phytophthora parasitica</name>
    <dbReference type="NCBI Taxonomy" id="4792"/>
    <lineage>
        <taxon>Eukaryota</taxon>
        <taxon>Sar</taxon>
        <taxon>Stramenopiles</taxon>
        <taxon>Oomycota</taxon>
        <taxon>Peronosporomycetes</taxon>
        <taxon>Peronosporales</taxon>
        <taxon>Peronosporaceae</taxon>
        <taxon>Phytophthora</taxon>
    </lineage>
</organism>
<feature type="transmembrane region" description="Helical" evidence="1">
    <location>
        <begin position="471"/>
        <end position="492"/>
    </location>
</feature>
<dbReference type="STRING" id="4790.A0A0W8CKG4"/>
<protein>
    <submittedName>
        <fullName evidence="2">Uncharacterized protein</fullName>
    </submittedName>
</protein>
<dbReference type="EMBL" id="LNFO01002782">
    <property type="protein sequence ID" value="KUF84704.1"/>
    <property type="molecule type" value="Genomic_DNA"/>
</dbReference>
<feature type="transmembrane region" description="Helical" evidence="1">
    <location>
        <begin position="201"/>
        <end position="222"/>
    </location>
</feature>
<feature type="transmembrane region" description="Helical" evidence="1">
    <location>
        <begin position="255"/>
        <end position="279"/>
    </location>
</feature>
<dbReference type="Proteomes" id="UP000052943">
    <property type="component" value="Unassembled WGS sequence"/>
</dbReference>
<evidence type="ECO:0000313" key="3">
    <source>
        <dbReference type="Proteomes" id="UP000052943"/>
    </source>
</evidence>
<feature type="transmembrane region" description="Helical" evidence="1">
    <location>
        <begin position="228"/>
        <end position="248"/>
    </location>
</feature>
<gene>
    <name evidence="2" type="ORF">AM587_10008524</name>
</gene>
<comment type="caution">
    <text evidence="2">The sequence shown here is derived from an EMBL/GenBank/DDBJ whole genome shotgun (WGS) entry which is preliminary data.</text>
</comment>
<dbReference type="AlphaFoldDB" id="A0A0W8CKG4"/>
<dbReference type="OrthoDB" id="123392at2759"/>
<feature type="transmembrane region" description="Helical" evidence="1">
    <location>
        <begin position="99"/>
        <end position="117"/>
    </location>
</feature>
<keyword evidence="1" id="KW-1133">Transmembrane helix</keyword>
<evidence type="ECO:0000313" key="2">
    <source>
        <dbReference type="EMBL" id="KUF84704.1"/>
    </source>
</evidence>
<name>A0A0W8CKG4_PHYNI</name>